<dbReference type="HOGENOM" id="CLU_190261_0_0_1"/>
<protein>
    <submittedName>
        <fullName evidence="2">Uncharacterized protein</fullName>
    </submittedName>
</protein>
<dbReference type="Gramene" id="LPERR01G15680.1">
    <property type="protein sequence ID" value="LPERR01G15680.1"/>
    <property type="gene ID" value="LPERR01G15680"/>
</dbReference>
<dbReference type="Proteomes" id="UP000032180">
    <property type="component" value="Chromosome 1"/>
</dbReference>
<reference evidence="2" key="3">
    <citation type="submission" date="2015-04" db="UniProtKB">
        <authorList>
            <consortium name="EnsemblPlants"/>
        </authorList>
    </citation>
    <scope>IDENTIFICATION</scope>
</reference>
<sequence length="62" mass="6193">MASKAALAAALLLVVFVAADSSEVGHAVPLRRALGLGWMNGMKGGPPTGMQHSSIHPAATGN</sequence>
<dbReference type="EnsemblPlants" id="LPERR01G15680.1">
    <property type="protein sequence ID" value="LPERR01G15680.1"/>
    <property type="gene ID" value="LPERR01G15680"/>
</dbReference>
<feature type="chain" id="PRO_5002347375" evidence="1">
    <location>
        <begin position="22"/>
        <end position="62"/>
    </location>
</feature>
<feature type="signal peptide" evidence="1">
    <location>
        <begin position="1"/>
        <end position="21"/>
    </location>
</feature>
<keyword evidence="1" id="KW-0732">Signal</keyword>
<accession>A0A0D9V1L4</accession>
<reference evidence="3" key="2">
    <citation type="submission" date="2013-12" db="EMBL/GenBank/DDBJ databases">
        <authorList>
            <person name="Yu Y."/>
            <person name="Lee S."/>
            <person name="de Baynast K."/>
            <person name="Wissotski M."/>
            <person name="Liu L."/>
            <person name="Talag J."/>
            <person name="Goicoechea J."/>
            <person name="Angelova A."/>
            <person name="Jetty R."/>
            <person name="Kudrna D."/>
            <person name="Golser W."/>
            <person name="Rivera L."/>
            <person name="Zhang J."/>
            <person name="Wing R."/>
        </authorList>
    </citation>
    <scope>NUCLEOTIDE SEQUENCE</scope>
</reference>
<name>A0A0D9V1L4_9ORYZ</name>
<evidence type="ECO:0000256" key="1">
    <source>
        <dbReference type="SAM" id="SignalP"/>
    </source>
</evidence>
<proteinExistence type="predicted"/>
<keyword evidence="3" id="KW-1185">Reference proteome</keyword>
<reference evidence="2 3" key="1">
    <citation type="submission" date="2012-08" db="EMBL/GenBank/DDBJ databases">
        <title>Oryza genome evolution.</title>
        <authorList>
            <person name="Wing R.A."/>
        </authorList>
    </citation>
    <scope>NUCLEOTIDE SEQUENCE</scope>
</reference>
<evidence type="ECO:0000313" key="2">
    <source>
        <dbReference type="EnsemblPlants" id="LPERR01G15680.1"/>
    </source>
</evidence>
<organism evidence="2 3">
    <name type="scientific">Leersia perrieri</name>
    <dbReference type="NCBI Taxonomy" id="77586"/>
    <lineage>
        <taxon>Eukaryota</taxon>
        <taxon>Viridiplantae</taxon>
        <taxon>Streptophyta</taxon>
        <taxon>Embryophyta</taxon>
        <taxon>Tracheophyta</taxon>
        <taxon>Spermatophyta</taxon>
        <taxon>Magnoliopsida</taxon>
        <taxon>Liliopsida</taxon>
        <taxon>Poales</taxon>
        <taxon>Poaceae</taxon>
        <taxon>BOP clade</taxon>
        <taxon>Oryzoideae</taxon>
        <taxon>Oryzeae</taxon>
        <taxon>Oryzinae</taxon>
        <taxon>Leersia</taxon>
    </lineage>
</organism>
<dbReference type="AlphaFoldDB" id="A0A0D9V1L4"/>
<evidence type="ECO:0000313" key="3">
    <source>
        <dbReference type="Proteomes" id="UP000032180"/>
    </source>
</evidence>